<keyword evidence="8" id="KW-1278">Translocase</keyword>
<evidence type="ECO:0000256" key="5">
    <source>
        <dbReference type="ARBA" id="ARBA00022519"/>
    </source>
</evidence>
<dbReference type="InterPro" id="IPR013563">
    <property type="entry name" value="Oligopep_ABC_C"/>
</dbReference>
<dbReference type="GO" id="GO:0005524">
    <property type="term" value="F:ATP binding"/>
    <property type="evidence" value="ECO:0007669"/>
    <property type="project" value="UniProtKB-KW"/>
</dbReference>
<keyword evidence="5" id="KW-0997">Cell inner membrane</keyword>
<evidence type="ECO:0000256" key="2">
    <source>
        <dbReference type="ARBA" id="ARBA00005417"/>
    </source>
</evidence>
<dbReference type="PANTHER" id="PTHR43297:SF14">
    <property type="entry name" value="ATPASE AAA-TYPE CORE DOMAIN-CONTAINING PROTEIN"/>
    <property type="match status" value="1"/>
</dbReference>
<dbReference type="RefSeq" id="WP_089023615.1">
    <property type="nucleotide sequence ID" value="NZ_NIQC01000013.1"/>
</dbReference>
<keyword evidence="7 11" id="KW-0067">ATP-binding</keyword>
<reference evidence="11 12" key="1">
    <citation type="submission" date="2017-06" db="EMBL/GenBank/DDBJ databases">
        <title>Draft Genome Sequence of Natranaerobius trueperi halophilic, alkalithermophilic bacteria from soda lakes.</title>
        <authorList>
            <person name="Zhao B."/>
        </authorList>
    </citation>
    <scope>NUCLEOTIDE SEQUENCE [LARGE SCALE GENOMIC DNA]</scope>
    <source>
        <strain evidence="11 12">DSM 18760</strain>
    </source>
</reference>
<keyword evidence="6" id="KW-0547">Nucleotide-binding</keyword>
<sequence>MSLLEVNNLKIYYQTTKGDLKAVDDVSFEIPEGKNLGLVGESGCGKTTAAKSVMHLLPKNGRIAGGEIIYKGQDLSKLSQEEIRKFRWNEISLISQSAMSALNPVYRVGDQIIEAMRAHKNISKKEARERAEELFDIVGLEKKRLKAYPHQMSGGMKQRAVIAMALCLDPGLIIADEPTTALDVVVQDRILNKIVEIQKSHKSSMVFITHDISVVAETCERTCVMYAGKVMELGPTNKIFNDPRHPYTLGLQNAFPSIQLDQKELISIPGFPPDLVDAPKGCRFFERCPFGDEQCELEEPTISQVGEEHYVACHYIDSYKKFKEESKLKETWDAVKRRQEERGVV</sequence>
<dbReference type="PROSITE" id="PS50893">
    <property type="entry name" value="ABC_TRANSPORTER_2"/>
    <property type="match status" value="1"/>
</dbReference>
<dbReference type="InterPro" id="IPR027417">
    <property type="entry name" value="P-loop_NTPase"/>
</dbReference>
<proteinExistence type="inferred from homology"/>
<keyword evidence="4" id="KW-1003">Cell membrane</keyword>
<accession>A0A226BY72</accession>
<protein>
    <submittedName>
        <fullName evidence="11">Peptide ABC transporter ATP-binding protein</fullName>
    </submittedName>
</protein>
<dbReference type="PROSITE" id="PS00211">
    <property type="entry name" value="ABC_TRANSPORTER_1"/>
    <property type="match status" value="1"/>
</dbReference>
<comment type="subcellular location">
    <subcellularLocation>
        <location evidence="1">Cell membrane</location>
        <topology evidence="1">Peripheral membrane protein</topology>
    </subcellularLocation>
</comment>
<organism evidence="11 12">
    <name type="scientific">Natranaerobius trueperi</name>
    <dbReference type="NCBI Taxonomy" id="759412"/>
    <lineage>
        <taxon>Bacteria</taxon>
        <taxon>Bacillati</taxon>
        <taxon>Bacillota</taxon>
        <taxon>Clostridia</taxon>
        <taxon>Natranaerobiales</taxon>
        <taxon>Natranaerobiaceae</taxon>
        <taxon>Natranaerobius</taxon>
    </lineage>
</organism>
<dbReference type="AlphaFoldDB" id="A0A226BY72"/>
<evidence type="ECO:0000256" key="6">
    <source>
        <dbReference type="ARBA" id="ARBA00022741"/>
    </source>
</evidence>
<dbReference type="InterPro" id="IPR003439">
    <property type="entry name" value="ABC_transporter-like_ATP-bd"/>
</dbReference>
<evidence type="ECO:0000259" key="10">
    <source>
        <dbReference type="PROSITE" id="PS50893"/>
    </source>
</evidence>
<dbReference type="CDD" id="cd03257">
    <property type="entry name" value="ABC_NikE_OppD_transporters"/>
    <property type="match status" value="1"/>
</dbReference>
<dbReference type="PANTHER" id="PTHR43297">
    <property type="entry name" value="OLIGOPEPTIDE TRANSPORT ATP-BINDING PROTEIN APPD"/>
    <property type="match status" value="1"/>
</dbReference>
<evidence type="ECO:0000256" key="8">
    <source>
        <dbReference type="ARBA" id="ARBA00022967"/>
    </source>
</evidence>
<dbReference type="Gene3D" id="3.40.50.300">
    <property type="entry name" value="P-loop containing nucleotide triphosphate hydrolases"/>
    <property type="match status" value="1"/>
</dbReference>
<feature type="domain" description="ABC transporter" evidence="10">
    <location>
        <begin position="4"/>
        <end position="252"/>
    </location>
</feature>
<dbReference type="EMBL" id="NIQC01000013">
    <property type="protein sequence ID" value="OWZ83722.1"/>
    <property type="molecule type" value="Genomic_DNA"/>
</dbReference>
<evidence type="ECO:0000256" key="3">
    <source>
        <dbReference type="ARBA" id="ARBA00022448"/>
    </source>
</evidence>
<keyword evidence="12" id="KW-1185">Reference proteome</keyword>
<evidence type="ECO:0000256" key="4">
    <source>
        <dbReference type="ARBA" id="ARBA00022475"/>
    </source>
</evidence>
<dbReference type="NCBIfam" id="TIGR01727">
    <property type="entry name" value="oligo_HPY"/>
    <property type="match status" value="1"/>
</dbReference>
<evidence type="ECO:0000313" key="11">
    <source>
        <dbReference type="EMBL" id="OWZ83722.1"/>
    </source>
</evidence>
<comment type="caution">
    <text evidence="11">The sequence shown here is derived from an EMBL/GenBank/DDBJ whole genome shotgun (WGS) entry which is preliminary data.</text>
</comment>
<comment type="similarity">
    <text evidence="2">Belongs to the ABC transporter superfamily.</text>
</comment>
<dbReference type="Pfam" id="PF00005">
    <property type="entry name" value="ABC_tran"/>
    <property type="match status" value="1"/>
</dbReference>
<dbReference type="InterPro" id="IPR017871">
    <property type="entry name" value="ABC_transporter-like_CS"/>
</dbReference>
<dbReference type="GO" id="GO:0016887">
    <property type="term" value="F:ATP hydrolysis activity"/>
    <property type="evidence" value="ECO:0007669"/>
    <property type="project" value="InterPro"/>
</dbReference>
<dbReference type="GO" id="GO:0015833">
    <property type="term" value="P:peptide transport"/>
    <property type="evidence" value="ECO:0007669"/>
    <property type="project" value="InterPro"/>
</dbReference>
<evidence type="ECO:0000313" key="12">
    <source>
        <dbReference type="Proteomes" id="UP000214588"/>
    </source>
</evidence>
<dbReference type="GO" id="GO:0005886">
    <property type="term" value="C:plasma membrane"/>
    <property type="evidence" value="ECO:0007669"/>
    <property type="project" value="UniProtKB-SubCell"/>
</dbReference>
<dbReference type="FunFam" id="3.40.50.300:FF:000016">
    <property type="entry name" value="Oligopeptide ABC transporter ATP-binding component"/>
    <property type="match status" value="1"/>
</dbReference>
<dbReference type="OrthoDB" id="41661at2"/>
<evidence type="ECO:0000256" key="9">
    <source>
        <dbReference type="ARBA" id="ARBA00023136"/>
    </source>
</evidence>
<dbReference type="SUPFAM" id="SSF52540">
    <property type="entry name" value="P-loop containing nucleoside triphosphate hydrolases"/>
    <property type="match status" value="1"/>
</dbReference>
<keyword evidence="9" id="KW-0472">Membrane</keyword>
<dbReference type="Pfam" id="PF08352">
    <property type="entry name" value="oligo_HPY"/>
    <property type="match status" value="1"/>
</dbReference>
<evidence type="ECO:0000256" key="7">
    <source>
        <dbReference type="ARBA" id="ARBA00022840"/>
    </source>
</evidence>
<gene>
    <name evidence="11" type="ORF">CDO51_07150</name>
</gene>
<dbReference type="Proteomes" id="UP000214588">
    <property type="component" value="Unassembled WGS sequence"/>
</dbReference>
<keyword evidence="3" id="KW-0813">Transport</keyword>
<dbReference type="SMART" id="SM00382">
    <property type="entry name" value="AAA"/>
    <property type="match status" value="1"/>
</dbReference>
<dbReference type="InterPro" id="IPR003593">
    <property type="entry name" value="AAA+_ATPase"/>
</dbReference>
<evidence type="ECO:0000256" key="1">
    <source>
        <dbReference type="ARBA" id="ARBA00004202"/>
    </source>
</evidence>
<dbReference type="InterPro" id="IPR050388">
    <property type="entry name" value="ABC_Ni/Peptide_Import"/>
</dbReference>
<name>A0A226BY72_9FIRM</name>